<feature type="domain" description="AB hydrolase-1" evidence="1">
    <location>
        <begin position="42"/>
        <end position="223"/>
    </location>
</feature>
<comment type="caution">
    <text evidence="2">The sequence shown here is derived from an EMBL/GenBank/DDBJ whole genome shotgun (WGS) entry which is preliminary data.</text>
</comment>
<name>A0A6B2QWP1_9BURK</name>
<dbReference type="SUPFAM" id="SSF53474">
    <property type="entry name" value="alpha/beta-Hydrolases"/>
    <property type="match status" value="1"/>
</dbReference>
<reference evidence="2" key="1">
    <citation type="submission" date="2020-02" db="EMBL/GenBank/DDBJ databases">
        <authorList>
            <person name="Chen W.-M."/>
        </authorList>
    </citation>
    <scope>NUCLEOTIDE SEQUENCE</scope>
    <source>
        <strain evidence="2">NBD-18</strain>
    </source>
</reference>
<evidence type="ECO:0000313" key="2">
    <source>
        <dbReference type="EMBL" id="NDY81684.1"/>
    </source>
</evidence>
<dbReference type="PRINTS" id="PR00111">
    <property type="entry name" value="ABHYDROLASE"/>
</dbReference>
<keyword evidence="2" id="KW-0378">Hydrolase</keyword>
<dbReference type="PANTHER" id="PTHR43798">
    <property type="entry name" value="MONOACYLGLYCEROL LIPASE"/>
    <property type="match status" value="1"/>
</dbReference>
<dbReference type="AlphaFoldDB" id="A0A6B2QWP1"/>
<sequence length="236" mass="26690">MTNPSDTRPVLVMLSGHMCSEALWQNQVDHFSDRYRCMPMVFRQGDSIADFAQQVLQHAPEEFYLMGLSMGGYVAFEVMRRAPERVIRLALLDTSAESENPERTIQRKIDLQTANEKGLAALADQLPARWMHPDMVAKPTLFEKVREMVLNVGLKAFGQQQRAIIERANSFSSLKNIQCPTLVLCGRQDTSTPVSMHEDIVKQVPQAKLVIIEHCGHLSTMEQPAEVNRALDAWLK</sequence>
<dbReference type="InterPro" id="IPR000073">
    <property type="entry name" value="AB_hydrolase_1"/>
</dbReference>
<proteinExistence type="predicted"/>
<dbReference type="GO" id="GO:0016787">
    <property type="term" value="F:hydrolase activity"/>
    <property type="evidence" value="ECO:0007669"/>
    <property type="project" value="UniProtKB-KW"/>
</dbReference>
<accession>A0A6B2QWP1</accession>
<dbReference type="InterPro" id="IPR050266">
    <property type="entry name" value="AB_hydrolase_sf"/>
</dbReference>
<dbReference type="InterPro" id="IPR029058">
    <property type="entry name" value="AB_hydrolase_fold"/>
</dbReference>
<gene>
    <name evidence="2" type="ORF">G3I67_00420</name>
</gene>
<dbReference type="Gene3D" id="3.40.50.1820">
    <property type="entry name" value="alpha/beta hydrolase"/>
    <property type="match status" value="1"/>
</dbReference>
<dbReference type="Pfam" id="PF00561">
    <property type="entry name" value="Abhydrolase_1"/>
    <property type="match status" value="1"/>
</dbReference>
<dbReference type="RefSeq" id="WP_163651018.1">
    <property type="nucleotide sequence ID" value="NZ_JAAGRN010000001.1"/>
</dbReference>
<evidence type="ECO:0000259" key="1">
    <source>
        <dbReference type="Pfam" id="PF00561"/>
    </source>
</evidence>
<protein>
    <submittedName>
        <fullName evidence="2">Alpha/beta fold hydrolase</fullName>
    </submittedName>
</protein>
<dbReference type="PANTHER" id="PTHR43798:SF29">
    <property type="entry name" value="AB HYDROLASE-1 DOMAIN-CONTAINING PROTEIN"/>
    <property type="match status" value="1"/>
</dbReference>
<dbReference type="EMBL" id="JAAGRN010000001">
    <property type="protein sequence ID" value="NDY81684.1"/>
    <property type="molecule type" value="Genomic_DNA"/>
</dbReference>
<organism evidence="2">
    <name type="scientific">Sheuella amnicola</name>
    <dbReference type="NCBI Taxonomy" id="2707330"/>
    <lineage>
        <taxon>Bacteria</taxon>
        <taxon>Pseudomonadati</taxon>
        <taxon>Pseudomonadota</taxon>
        <taxon>Betaproteobacteria</taxon>
        <taxon>Burkholderiales</taxon>
        <taxon>Alcaligenaceae</taxon>
        <taxon>Sheuella</taxon>
    </lineage>
</organism>